<organism evidence="2 3">
    <name type="scientific">Tissierella praeacuta DSM 18095</name>
    <dbReference type="NCBI Taxonomy" id="1123404"/>
    <lineage>
        <taxon>Bacteria</taxon>
        <taxon>Bacillati</taxon>
        <taxon>Bacillota</taxon>
        <taxon>Tissierellia</taxon>
        <taxon>Tissierellales</taxon>
        <taxon>Tissierellaceae</taxon>
        <taxon>Tissierella</taxon>
    </lineage>
</organism>
<reference evidence="3" key="1">
    <citation type="submission" date="2016-11" db="EMBL/GenBank/DDBJ databases">
        <authorList>
            <person name="Varghese N."/>
            <person name="Submissions S."/>
        </authorList>
    </citation>
    <scope>NUCLEOTIDE SEQUENCE [LARGE SCALE GENOMIC DNA]</scope>
    <source>
        <strain evidence="3">DSM 18095</strain>
    </source>
</reference>
<evidence type="ECO:0000313" key="3">
    <source>
        <dbReference type="Proteomes" id="UP000184114"/>
    </source>
</evidence>
<dbReference type="STRING" id="1123404.SAMN02745784_00245"/>
<gene>
    <name evidence="2" type="ORF">SAMN02745784_00245</name>
</gene>
<feature type="transmembrane region" description="Helical" evidence="1">
    <location>
        <begin position="7"/>
        <end position="26"/>
    </location>
</feature>
<accession>A0A1M4SCN7</accession>
<evidence type="ECO:0000256" key="1">
    <source>
        <dbReference type="SAM" id="Phobius"/>
    </source>
</evidence>
<keyword evidence="1" id="KW-0812">Transmembrane</keyword>
<dbReference type="RefSeq" id="WP_072971996.1">
    <property type="nucleotide sequence ID" value="NZ_FQTY01000001.1"/>
</dbReference>
<dbReference type="GeneID" id="90994937"/>
<sequence length="343" mass="39814">MKARCGFISVVCLIVMCVLMVMVLYLEYITGLENLILNSAINNIQSYYLSEGKIYMILNEDKYYHNQLYPILVEYFKTMPYSKPPRDIIIEKEDLDLGDRLDKVVVDIIDRENKKDLRLRAKSNFNGLKTILKSDIKLFNEVVEMEIPVLDTDSIETRYKEKLKDLLLNISNKINIKNCSKPNNIYGIDLLDFNNIVLDNEGNDNFKISAFRDTMLVPYTEIFNDKEIFIILRSSNDHPTNFFVGSTHTPNQLIKLSGIIYVEGNITISKDFQFNGIIIVKNGDIKIDYDVKIDIKGLSIVQNITNNDFLENPNMFYSRHFVYKYGIYLPGFIETKINLIKID</sequence>
<dbReference type="AlphaFoldDB" id="A0A1M4SCN7"/>
<dbReference type="Proteomes" id="UP000184114">
    <property type="component" value="Unassembled WGS sequence"/>
</dbReference>
<protein>
    <submittedName>
        <fullName evidence="2">Uncharacterized protein</fullName>
    </submittedName>
</protein>
<keyword evidence="1" id="KW-1133">Transmembrane helix</keyword>
<keyword evidence="3" id="KW-1185">Reference proteome</keyword>
<dbReference type="EMBL" id="FQTY01000001">
    <property type="protein sequence ID" value="SHE29885.1"/>
    <property type="molecule type" value="Genomic_DNA"/>
</dbReference>
<evidence type="ECO:0000313" key="2">
    <source>
        <dbReference type="EMBL" id="SHE29885.1"/>
    </source>
</evidence>
<proteinExistence type="predicted"/>
<name>A0A1M4SCN7_9FIRM</name>
<keyword evidence="1" id="KW-0472">Membrane</keyword>